<evidence type="ECO:0000313" key="2">
    <source>
        <dbReference type="EMBL" id="TCC47614.1"/>
    </source>
</evidence>
<reference evidence="2 3" key="1">
    <citation type="submission" date="2019-02" db="EMBL/GenBank/DDBJ databases">
        <title>Kribbella capetownensis sp. nov. and Kribbella speibonae sp. nov., isolated from soil.</title>
        <authorList>
            <person name="Curtis S.M."/>
            <person name="Norton I."/>
            <person name="Everest G.J."/>
            <person name="Meyers P.R."/>
        </authorList>
    </citation>
    <scope>NUCLEOTIDE SEQUENCE [LARGE SCALE GENOMIC DNA]</scope>
    <source>
        <strain evidence="2 3">YM53</strain>
    </source>
</reference>
<dbReference type="RefSeq" id="WP_131515682.1">
    <property type="nucleotide sequence ID" value="NZ_SJKD01000005.1"/>
</dbReference>
<keyword evidence="1" id="KW-0472">Membrane</keyword>
<evidence type="ECO:0000313" key="3">
    <source>
        <dbReference type="Proteomes" id="UP000293342"/>
    </source>
</evidence>
<evidence type="ECO:0000256" key="1">
    <source>
        <dbReference type="SAM" id="Phobius"/>
    </source>
</evidence>
<organism evidence="2 3">
    <name type="scientific">Kribbella capetownensis</name>
    <dbReference type="NCBI Taxonomy" id="1572659"/>
    <lineage>
        <taxon>Bacteria</taxon>
        <taxon>Bacillati</taxon>
        <taxon>Actinomycetota</taxon>
        <taxon>Actinomycetes</taxon>
        <taxon>Propionibacteriales</taxon>
        <taxon>Kribbellaceae</taxon>
        <taxon>Kribbella</taxon>
    </lineage>
</organism>
<name>A0A4R0JNX5_9ACTN</name>
<keyword evidence="1" id="KW-1133">Transmembrane helix</keyword>
<sequence length="213" mass="23126">MTAEVNDADPPTPRPREVLTANPLRRWIEAGLLLVGGLGLICLVDPTLVLLEYLPQVDPRLDGIGTVSARQPPDIDFRWIINALIFAMLLILVTGLPVRRATGAGSLPGAVAQAIGGLVVCFWALASAALINLAYFGEHCTYAACWPMYEQLAATLVPGLLTALAMIVMANLVNRLAWWIRTLVPVVVWLGTVLIQHAVWTSYLLNLFEGPPR</sequence>
<feature type="transmembrane region" description="Helical" evidence="1">
    <location>
        <begin position="110"/>
        <end position="136"/>
    </location>
</feature>
<protein>
    <submittedName>
        <fullName evidence="2">Uncharacterized protein</fullName>
    </submittedName>
</protein>
<feature type="transmembrane region" description="Helical" evidence="1">
    <location>
        <begin position="186"/>
        <end position="205"/>
    </location>
</feature>
<comment type="caution">
    <text evidence="2">The sequence shown here is derived from an EMBL/GenBank/DDBJ whole genome shotgun (WGS) entry which is preliminary data.</text>
</comment>
<dbReference type="EMBL" id="SJKD01000005">
    <property type="protein sequence ID" value="TCC47614.1"/>
    <property type="molecule type" value="Genomic_DNA"/>
</dbReference>
<dbReference type="Proteomes" id="UP000293342">
    <property type="component" value="Unassembled WGS sequence"/>
</dbReference>
<accession>A0A4R0JNX5</accession>
<feature type="transmembrane region" description="Helical" evidence="1">
    <location>
        <begin position="79"/>
        <end position="98"/>
    </location>
</feature>
<keyword evidence="1" id="KW-0812">Transmembrane</keyword>
<gene>
    <name evidence="2" type="ORF">E0H75_22885</name>
</gene>
<dbReference type="OrthoDB" id="3826561at2"/>
<keyword evidence="3" id="KW-1185">Reference proteome</keyword>
<dbReference type="AlphaFoldDB" id="A0A4R0JNX5"/>
<feature type="transmembrane region" description="Helical" evidence="1">
    <location>
        <begin position="32"/>
        <end position="51"/>
    </location>
</feature>
<feature type="transmembrane region" description="Helical" evidence="1">
    <location>
        <begin position="156"/>
        <end position="174"/>
    </location>
</feature>
<proteinExistence type="predicted"/>